<dbReference type="EMBL" id="OU466860">
    <property type="protein sequence ID" value="CAH2060519.1"/>
    <property type="molecule type" value="Genomic_DNA"/>
</dbReference>
<reference evidence="2 3" key="1">
    <citation type="submission" date="2022-03" db="EMBL/GenBank/DDBJ databases">
        <authorList>
            <person name="Nunn A."/>
            <person name="Chopra R."/>
            <person name="Nunn A."/>
            <person name="Contreras Garrido A."/>
        </authorList>
    </citation>
    <scope>NUCLEOTIDE SEQUENCE [LARGE SCALE GENOMIC DNA]</scope>
</reference>
<organism evidence="2 3">
    <name type="scientific">Thlaspi arvense</name>
    <name type="common">Field penny-cress</name>
    <dbReference type="NCBI Taxonomy" id="13288"/>
    <lineage>
        <taxon>Eukaryota</taxon>
        <taxon>Viridiplantae</taxon>
        <taxon>Streptophyta</taxon>
        <taxon>Embryophyta</taxon>
        <taxon>Tracheophyta</taxon>
        <taxon>Spermatophyta</taxon>
        <taxon>Magnoliopsida</taxon>
        <taxon>eudicotyledons</taxon>
        <taxon>Gunneridae</taxon>
        <taxon>Pentapetalae</taxon>
        <taxon>rosids</taxon>
        <taxon>malvids</taxon>
        <taxon>Brassicales</taxon>
        <taxon>Brassicaceae</taxon>
        <taxon>Thlaspideae</taxon>
        <taxon>Thlaspi</taxon>
    </lineage>
</organism>
<gene>
    <name evidence="2" type="ORF">TAV2_LOCUS12249</name>
</gene>
<protein>
    <submittedName>
        <fullName evidence="2">Uncharacterized protein</fullName>
    </submittedName>
</protein>
<name>A0AAU9SAR3_THLAR</name>
<proteinExistence type="predicted"/>
<feature type="compositionally biased region" description="Polar residues" evidence="1">
    <location>
        <begin position="1"/>
        <end position="14"/>
    </location>
</feature>
<keyword evidence="3" id="KW-1185">Reference proteome</keyword>
<sequence>MGTEFSILSHTRSQSSDPPIPLDSSLLVSPPDPPGPPDPPDSSPSLCVFISHEAATSSLFPGSALVCLDPCLSKQQPALLQDCLSKEVAICKSFGHVEDKIYVLLQCPFVGCCWDLIFRSKLSENSQASLQLLPQEAIVLPLALKDALSASFTLPQVVLDSDVLVIAPVLSTDLFEIAGSLHDVQSLIGEIRISCHTYRDDSQALIWDISSMGQHVEGGLNPILAYTACAEIDQLSFYPVSLLLCDNTNCMLQLLLYHAKAIDKPHNSRRLLRKLSATQLFSPQRMEATKALRMKKMQELVSFMD</sequence>
<evidence type="ECO:0000313" key="3">
    <source>
        <dbReference type="Proteomes" id="UP000836841"/>
    </source>
</evidence>
<dbReference type="AlphaFoldDB" id="A0AAU9SAR3"/>
<evidence type="ECO:0000313" key="2">
    <source>
        <dbReference type="EMBL" id="CAH2060519.1"/>
    </source>
</evidence>
<dbReference type="Proteomes" id="UP000836841">
    <property type="component" value="Chromosome 4"/>
</dbReference>
<evidence type="ECO:0000256" key="1">
    <source>
        <dbReference type="SAM" id="MobiDB-lite"/>
    </source>
</evidence>
<accession>A0AAU9SAR3</accession>
<feature type="compositionally biased region" description="Pro residues" evidence="1">
    <location>
        <begin position="30"/>
        <end position="42"/>
    </location>
</feature>
<feature type="region of interest" description="Disordered" evidence="1">
    <location>
        <begin position="1"/>
        <end position="42"/>
    </location>
</feature>